<dbReference type="PROSITE" id="PS50119">
    <property type="entry name" value="ZF_BBOX"/>
    <property type="match status" value="2"/>
</dbReference>
<dbReference type="RefSeq" id="XP_011663387.2">
    <property type="nucleotide sequence ID" value="XM_011665085.2"/>
</dbReference>
<dbReference type="GO" id="GO:0008270">
    <property type="term" value="F:zinc ion binding"/>
    <property type="evidence" value="ECO:0007669"/>
    <property type="project" value="UniProtKB-KW"/>
</dbReference>
<dbReference type="InterPro" id="IPR047153">
    <property type="entry name" value="TRIM45/56/19-like"/>
</dbReference>
<dbReference type="EnsemblMetazoa" id="XM_011665085">
    <property type="protein sequence ID" value="XP_011663387"/>
    <property type="gene ID" value="LOC105437921"/>
</dbReference>
<keyword evidence="1" id="KW-0863">Zinc-finger</keyword>
<dbReference type="Pfam" id="PF00643">
    <property type="entry name" value="zf-B_box"/>
    <property type="match status" value="1"/>
</dbReference>
<reference evidence="3" key="2">
    <citation type="submission" date="2021-01" db="UniProtKB">
        <authorList>
            <consortium name="EnsemblMetazoa"/>
        </authorList>
    </citation>
    <scope>IDENTIFICATION</scope>
</reference>
<keyword evidence="1" id="KW-0479">Metal-binding</keyword>
<dbReference type="GeneID" id="105437921"/>
<keyword evidence="4" id="KW-1185">Reference proteome</keyword>
<proteinExistence type="predicted"/>
<keyword evidence="1" id="KW-0862">Zinc</keyword>
<reference evidence="4" key="1">
    <citation type="submission" date="2015-02" db="EMBL/GenBank/DDBJ databases">
        <title>Genome sequencing for Strongylocentrotus purpuratus.</title>
        <authorList>
            <person name="Murali S."/>
            <person name="Liu Y."/>
            <person name="Vee V."/>
            <person name="English A."/>
            <person name="Wang M."/>
            <person name="Skinner E."/>
            <person name="Han Y."/>
            <person name="Muzny D.M."/>
            <person name="Worley K.C."/>
            <person name="Gibbs R.A."/>
        </authorList>
    </citation>
    <scope>NUCLEOTIDE SEQUENCE</scope>
</reference>
<dbReference type="SUPFAM" id="SSF50969">
    <property type="entry name" value="YVTN repeat-like/Quinoprotein amine dehydrogenase"/>
    <property type="match status" value="1"/>
</dbReference>
<evidence type="ECO:0000256" key="1">
    <source>
        <dbReference type="PROSITE-ProRule" id="PRU00024"/>
    </source>
</evidence>
<dbReference type="InterPro" id="IPR011044">
    <property type="entry name" value="Quino_amine_DH_bsu"/>
</dbReference>
<protein>
    <recommendedName>
        <fullName evidence="2">B box-type domain-containing protein</fullName>
    </recommendedName>
</protein>
<organism evidence="3 4">
    <name type="scientific">Strongylocentrotus purpuratus</name>
    <name type="common">Purple sea urchin</name>
    <dbReference type="NCBI Taxonomy" id="7668"/>
    <lineage>
        <taxon>Eukaryota</taxon>
        <taxon>Metazoa</taxon>
        <taxon>Echinodermata</taxon>
        <taxon>Eleutherozoa</taxon>
        <taxon>Echinozoa</taxon>
        <taxon>Echinoidea</taxon>
        <taxon>Euechinoidea</taxon>
        <taxon>Echinacea</taxon>
        <taxon>Camarodonta</taxon>
        <taxon>Echinidea</taxon>
        <taxon>Strongylocentrotidae</taxon>
        <taxon>Strongylocentrotus</taxon>
    </lineage>
</organism>
<evidence type="ECO:0000259" key="2">
    <source>
        <dbReference type="PROSITE" id="PS50119"/>
    </source>
</evidence>
<dbReference type="SUPFAM" id="SSF57845">
    <property type="entry name" value="B-box zinc-binding domain"/>
    <property type="match status" value="1"/>
</dbReference>
<dbReference type="AlphaFoldDB" id="A0A7M7HL34"/>
<dbReference type="GO" id="GO:0061630">
    <property type="term" value="F:ubiquitin protein ligase activity"/>
    <property type="evidence" value="ECO:0000318"/>
    <property type="project" value="GO_Central"/>
</dbReference>
<sequence>MAENDRETFDQDLVCTSCNDNSEVLSFCSDCDVYMCERCHSGHKQMRFLFAKHHVTSINDLNTVSHHRGDRYACAVHQHNKDLFCETCTIHVCPKCVVINHRGHQLIQNQEDFEKDIGQKIDDINLKCNQEKDHLKKNIQHIEQVRQDVHEIIKDLEDVITKEHEQKIGYLVENQATLVENVRSLEIGFDEELDKLKATQGKRVKMMSSWLSSVMIGRLNNLVWRMVYGDLEKLLIETNDTTRVDRMKQAAKSIQFCSADERLLDHGHLQAGMHIVREFKVPADIWGMAALSLDTVVAVSGGKGKGSYSFSLSGQEQSHLASSKGSVHDLTFLTDGKPVVSRSCSTCCVCPNDDTCFEYTCKQGEWDLRLCSDQSDNVYAVNKNPEIYIFQGSNSNPQRVIPIGNKPIQISVTKTGVMIPSTGSQTPSTVHVYDIEGHLGSTLTAVDDSEYLYTAVDSYDRVLVARVNRGSHMLRLIRYRLKGLQLMQQITFRDLKLPHRIDQPPYFCYMVLVTPLMLAFASLGKRLYFIELDA</sequence>
<dbReference type="InterPro" id="IPR000315">
    <property type="entry name" value="Znf_B-box"/>
</dbReference>
<dbReference type="PANTHER" id="PTHR25462">
    <property type="entry name" value="BONUS, ISOFORM C-RELATED"/>
    <property type="match status" value="1"/>
</dbReference>
<accession>A0A7M7HL34</accession>
<name>A0A7M7HL34_STRPU</name>
<evidence type="ECO:0000313" key="3">
    <source>
        <dbReference type="EnsemblMetazoa" id="XP_011663387"/>
    </source>
</evidence>
<evidence type="ECO:0000313" key="4">
    <source>
        <dbReference type="Proteomes" id="UP000007110"/>
    </source>
</evidence>
<dbReference type="Proteomes" id="UP000007110">
    <property type="component" value="Unassembled WGS sequence"/>
</dbReference>
<feature type="domain" description="B box-type" evidence="2">
    <location>
        <begin position="69"/>
        <end position="109"/>
    </location>
</feature>
<feature type="domain" description="B box-type" evidence="2">
    <location>
        <begin position="10"/>
        <end position="58"/>
    </location>
</feature>
<dbReference type="PANTHER" id="PTHR25462:SF229">
    <property type="entry name" value="TRANSCRIPTION INTERMEDIARY FACTOR 1-BETA"/>
    <property type="match status" value="1"/>
</dbReference>
<dbReference type="InParanoid" id="A0A7M7HL34"/>
<dbReference type="OrthoDB" id="6270329at2759"/>
<dbReference type="KEGG" id="spu:105437921"/>
<dbReference type="Gene3D" id="3.30.160.60">
    <property type="entry name" value="Classic Zinc Finger"/>
    <property type="match status" value="1"/>
</dbReference>
<dbReference type="OMA" id="CDVYMCE"/>